<dbReference type="HOGENOM" id="CLU_2445010_0_0_1"/>
<accession>K3ZFR0</accession>
<dbReference type="EMBL" id="AGNK02001738">
    <property type="status" value="NOT_ANNOTATED_CDS"/>
    <property type="molecule type" value="Genomic_DNA"/>
</dbReference>
<dbReference type="AlphaFoldDB" id="K3ZFR0"/>
<evidence type="ECO:0000313" key="1">
    <source>
        <dbReference type="EnsemblPlants" id="KQL15617"/>
    </source>
</evidence>
<organism evidence="1 2">
    <name type="scientific">Setaria italica</name>
    <name type="common">Foxtail millet</name>
    <name type="synonym">Panicum italicum</name>
    <dbReference type="NCBI Taxonomy" id="4555"/>
    <lineage>
        <taxon>Eukaryota</taxon>
        <taxon>Viridiplantae</taxon>
        <taxon>Streptophyta</taxon>
        <taxon>Embryophyta</taxon>
        <taxon>Tracheophyta</taxon>
        <taxon>Spermatophyta</taxon>
        <taxon>Magnoliopsida</taxon>
        <taxon>Liliopsida</taxon>
        <taxon>Poales</taxon>
        <taxon>Poaceae</taxon>
        <taxon>PACMAD clade</taxon>
        <taxon>Panicoideae</taxon>
        <taxon>Panicodae</taxon>
        <taxon>Paniceae</taxon>
        <taxon>Cenchrinae</taxon>
        <taxon>Setaria</taxon>
    </lineage>
</organism>
<reference evidence="2" key="1">
    <citation type="journal article" date="2012" name="Nat. Biotechnol.">
        <title>Reference genome sequence of the model plant Setaria.</title>
        <authorList>
            <person name="Bennetzen J.L."/>
            <person name="Schmutz J."/>
            <person name="Wang H."/>
            <person name="Percifield R."/>
            <person name="Hawkins J."/>
            <person name="Pontaroli A.C."/>
            <person name="Estep M."/>
            <person name="Feng L."/>
            <person name="Vaughn J.N."/>
            <person name="Grimwood J."/>
            <person name="Jenkins J."/>
            <person name="Barry K."/>
            <person name="Lindquist E."/>
            <person name="Hellsten U."/>
            <person name="Deshpande S."/>
            <person name="Wang X."/>
            <person name="Wu X."/>
            <person name="Mitros T."/>
            <person name="Triplett J."/>
            <person name="Yang X."/>
            <person name="Ye C.Y."/>
            <person name="Mauro-Herrera M."/>
            <person name="Wang L."/>
            <person name="Li P."/>
            <person name="Sharma M."/>
            <person name="Sharma R."/>
            <person name="Ronald P.C."/>
            <person name="Panaud O."/>
            <person name="Kellogg E.A."/>
            <person name="Brutnell T.P."/>
            <person name="Doust A.N."/>
            <person name="Tuskan G.A."/>
            <person name="Rokhsar D."/>
            <person name="Devos K.M."/>
        </authorList>
    </citation>
    <scope>NUCLEOTIDE SEQUENCE [LARGE SCALE GENOMIC DNA]</scope>
    <source>
        <strain evidence="2">cv. Yugu1</strain>
    </source>
</reference>
<reference evidence="1" key="2">
    <citation type="submission" date="2018-08" db="UniProtKB">
        <authorList>
            <consortium name="EnsemblPlants"/>
        </authorList>
    </citation>
    <scope>IDENTIFICATION</scope>
    <source>
        <strain evidence="1">Yugu1</strain>
    </source>
</reference>
<proteinExistence type="predicted"/>
<name>K3ZFR0_SETIT</name>
<keyword evidence="2" id="KW-1185">Reference proteome</keyword>
<evidence type="ECO:0000313" key="2">
    <source>
        <dbReference type="Proteomes" id="UP000004995"/>
    </source>
</evidence>
<dbReference type="InParanoid" id="K3ZFR0"/>
<dbReference type="EnsemblPlants" id="KQL15617">
    <property type="protein sequence ID" value="KQL15617"/>
    <property type="gene ID" value="SETIT_025412mg"/>
</dbReference>
<dbReference type="Gramene" id="KQL15617">
    <property type="protein sequence ID" value="KQL15617"/>
    <property type="gene ID" value="SETIT_025412mg"/>
</dbReference>
<protein>
    <submittedName>
        <fullName evidence="1">Uncharacterized protein</fullName>
    </submittedName>
</protein>
<dbReference type="Proteomes" id="UP000004995">
    <property type="component" value="Unassembled WGS sequence"/>
</dbReference>
<sequence length="90" mass="10379">MNLVTERYFDFHCPSKPQQLACELFDNLLGLIAYACFNICYFTSMSAKFHSCHLSVSIYCLLNIFSTLRKTKFNLISSCYTRSSAVMLPR</sequence>